<evidence type="ECO:0000259" key="8">
    <source>
        <dbReference type="PROSITE" id="PS50928"/>
    </source>
</evidence>
<dbReference type="EMBL" id="JACOOU010000001">
    <property type="protein sequence ID" value="MBC5671400.1"/>
    <property type="molecule type" value="Genomic_DNA"/>
</dbReference>
<feature type="transmembrane region" description="Helical" evidence="7">
    <location>
        <begin position="124"/>
        <end position="144"/>
    </location>
</feature>
<keyword evidence="2 7" id="KW-0813">Transport</keyword>
<dbReference type="Proteomes" id="UP000654573">
    <property type="component" value="Unassembled WGS sequence"/>
</dbReference>
<feature type="transmembrane region" description="Helical" evidence="7">
    <location>
        <begin position="150"/>
        <end position="168"/>
    </location>
</feature>
<evidence type="ECO:0000313" key="10">
    <source>
        <dbReference type="Proteomes" id="UP000654573"/>
    </source>
</evidence>
<comment type="caution">
    <text evidence="9">The sequence shown here is derived from an EMBL/GenBank/DDBJ whole genome shotgun (WGS) entry which is preliminary data.</text>
</comment>
<comment type="subcellular location">
    <subcellularLocation>
        <location evidence="1 7">Cell membrane</location>
        <topology evidence="1 7">Multi-pass membrane protein</topology>
    </subcellularLocation>
</comment>
<name>A0ABR7F850_9FIRM</name>
<reference evidence="9 10" key="1">
    <citation type="submission" date="2020-08" db="EMBL/GenBank/DDBJ databases">
        <title>Genome public.</title>
        <authorList>
            <person name="Liu C."/>
            <person name="Sun Q."/>
        </authorList>
    </citation>
    <scope>NUCLEOTIDE SEQUENCE [LARGE SCALE GENOMIC DNA]</scope>
    <source>
        <strain evidence="9 10">NSJ-34</strain>
    </source>
</reference>
<keyword evidence="3" id="KW-1003">Cell membrane</keyword>
<feature type="domain" description="ABC transmembrane type-1" evidence="8">
    <location>
        <begin position="83"/>
        <end position="263"/>
    </location>
</feature>
<evidence type="ECO:0000256" key="3">
    <source>
        <dbReference type="ARBA" id="ARBA00022475"/>
    </source>
</evidence>
<dbReference type="RefSeq" id="WP_181014455.1">
    <property type="nucleotide sequence ID" value="NZ_JACOOU010000001.1"/>
</dbReference>
<dbReference type="PANTHER" id="PTHR30151">
    <property type="entry name" value="ALKANE SULFONATE ABC TRANSPORTER-RELATED, MEMBRANE SUBUNIT"/>
    <property type="match status" value="1"/>
</dbReference>
<proteinExistence type="inferred from homology"/>
<sequence>MMKESEKIVSSVQIEEKKRAKEKIQLFLISAASVIVFLGIWEAAVRLSWVNSQFVCSPSEAFMAFVDKLTQPNPDGAVLGVHIWESLKLALIGYVAAAVIGVPLGLLLGYYHTFDKLVNPIFEIIRPIPPIAWIPLSVIWLGIGTTAKCFIIFLAAFVPCVINSYTGVKLTNSVLIDVAKTCGASRWKIFITVCTPSAMPLAFTGIRVALGNAWSTLVAAEMLSATAGLGYMIQQGRALGRSDIIIVGMLTIGVIGAVLTAVLNKLENRVIRWRAK</sequence>
<dbReference type="CDD" id="cd06261">
    <property type="entry name" value="TM_PBP2"/>
    <property type="match status" value="1"/>
</dbReference>
<dbReference type="Gene3D" id="1.10.3720.10">
    <property type="entry name" value="MetI-like"/>
    <property type="match status" value="1"/>
</dbReference>
<feature type="transmembrane region" description="Helical" evidence="7">
    <location>
        <begin position="26"/>
        <end position="44"/>
    </location>
</feature>
<accession>A0ABR7F850</accession>
<evidence type="ECO:0000256" key="7">
    <source>
        <dbReference type="RuleBase" id="RU363032"/>
    </source>
</evidence>
<dbReference type="Pfam" id="PF00528">
    <property type="entry name" value="BPD_transp_1"/>
    <property type="match status" value="1"/>
</dbReference>
<evidence type="ECO:0000256" key="4">
    <source>
        <dbReference type="ARBA" id="ARBA00022692"/>
    </source>
</evidence>
<feature type="transmembrane region" description="Helical" evidence="7">
    <location>
        <begin position="244"/>
        <end position="263"/>
    </location>
</feature>
<feature type="transmembrane region" description="Helical" evidence="7">
    <location>
        <begin position="91"/>
        <end position="112"/>
    </location>
</feature>
<evidence type="ECO:0000256" key="2">
    <source>
        <dbReference type="ARBA" id="ARBA00022448"/>
    </source>
</evidence>
<comment type="similarity">
    <text evidence="7">Belongs to the binding-protein-dependent transport system permease family.</text>
</comment>
<feature type="transmembrane region" description="Helical" evidence="7">
    <location>
        <begin position="189"/>
        <end position="208"/>
    </location>
</feature>
<evidence type="ECO:0000313" key="9">
    <source>
        <dbReference type="EMBL" id="MBC5671400.1"/>
    </source>
</evidence>
<dbReference type="InterPro" id="IPR035906">
    <property type="entry name" value="MetI-like_sf"/>
</dbReference>
<keyword evidence="6 7" id="KW-0472">Membrane</keyword>
<keyword evidence="4 7" id="KW-0812">Transmembrane</keyword>
<keyword evidence="10" id="KW-1185">Reference proteome</keyword>
<organism evidence="9 10">
    <name type="scientific">Blautia celeris</name>
    <dbReference type="NCBI Taxonomy" id="2763026"/>
    <lineage>
        <taxon>Bacteria</taxon>
        <taxon>Bacillati</taxon>
        <taxon>Bacillota</taxon>
        <taxon>Clostridia</taxon>
        <taxon>Lachnospirales</taxon>
        <taxon>Lachnospiraceae</taxon>
        <taxon>Blautia</taxon>
    </lineage>
</organism>
<gene>
    <name evidence="9" type="ORF">H8S76_04000</name>
</gene>
<evidence type="ECO:0000256" key="6">
    <source>
        <dbReference type="ARBA" id="ARBA00023136"/>
    </source>
</evidence>
<protein>
    <submittedName>
        <fullName evidence="9">ABC transporter permease</fullName>
    </submittedName>
</protein>
<dbReference type="PANTHER" id="PTHR30151:SF0">
    <property type="entry name" value="ABC TRANSPORTER PERMEASE PROTEIN MJ0413-RELATED"/>
    <property type="match status" value="1"/>
</dbReference>
<keyword evidence="5 7" id="KW-1133">Transmembrane helix</keyword>
<dbReference type="SUPFAM" id="SSF161098">
    <property type="entry name" value="MetI-like"/>
    <property type="match status" value="1"/>
</dbReference>
<dbReference type="PROSITE" id="PS50928">
    <property type="entry name" value="ABC_TM1"/>
    <property type="match status" value="1"/>
</dbReference>
<evidence type="ECO:0000256" key="5">
    <source>
        <dbReference type="ARBA" id="ARBA00022989"/>
    </source>
</evidence>
<dbReference type="InterPro" id="IPR000515">
    <property type="entry name" value="MetI-like"/>
</dbReference>
<evidence type="ECO:0000256" key="1">
    <source>
        <dbReference type="ARBA" id="ARBA00004651"/>
    </source>
</evidence>